<dbReference type="OMA" id="ECLIGSA"/>
<reference evidence="7 8" key="1">
    <citation type="submission" date="2009-11" db="EMBL/GenBank/DDBJ databases">
        <title>Annotation of Allomyces macrogynus ATCC 38327.</title>
        <authorList>
            <consortium name="The Broad Institute Genome Sequencing Platform"/>
            <person name="Russ C."/>
            <person name="Cuomo C."/>
            <person name="Burger G."/>
            <person name="Gray M.W."/>
            <person name="Holland P.W.H."/>
            <person name="King N."/>
            <person name="Lang F.B.F."/>
            <person name="Roger A.J."/>
            <person name="Ruiz-Trillo I."/>
            <person name="Young S.K."/>
            <person name="Zeng Q."/>
            <person name="Gargeya S."/>
            <person name="Fitzgerald M."/>
            <person name="Haas B."/>
            <person name="Abouelleil A."/>
            <person name="Alvarado L."/>
            <person name="Arachchi H.M."/>
            <person name="Berlin A."/>
            <person name="Chapman S.B."/>
            <person name="Gearin G."/>
            <person name="Goldberg J."/>
            <person name="Griggs A."/>
            <person name="Gujja S."/>
            <person name="Hansen M."/>
            <person name="Heiman D."/>
            <person name="Howarth C."/>
            <person name="Larimer J."/>
            <person name="Lui A."/>
            <person name="MacDonald P.J.P."/>
            <person name="McCowen C."/>
            <person name="Montmayeur A."/>
            <person name="Murphy C."/>
            <person name="Neiman D."/>
            <person name="Pearson M."/>
            <person name="Priest M."/>
            <person name="Roberts A."/>
            <person name="Saif S."/>
            <person name="Shea T."/>
            <person name="Sisk P."/>
            <person name="Stolte C."/>
            <person name="Sykes S."/>
            <person name="Wortman J."/>
            <person name="Nusbaum C."/>
            <person name="Birren B."/>
        </authorList>
    </citation>
    <scope>NUCLEOTIDE SEQUENCE [LARGE SCALE GENOMIC DNA]</scope>
    <source>
        <strain evidence="7 8">ATCC 38327</strain>
    </source>
</reference>
<dbReference type="GO" id="GO:0005886">
    <property type="term" value="C:plasma membrane"/>
    <property type="evidence" value="ECO:0007669"/>
    <property type="project" value="TreeGrafter"/>
</dbReference>
<dbReference type="Gene3D" id="1.20.1740.10">
    <property type="entry name" value="Amino acid/polyamine transporter I"/>
    <property type="match status" value="1"/>
</dbReference>
<dbReference type="AlphaFoldDB" id="A0A0L0S4D7"/>
<dbReference type="PANTHER" id="PTHR43243:SF4">
    <property type="entry name" value="CATIONIC AMINO ACID TRANSPORTER 4"/>
    <property type="match status" value="1"/>
</dbReference>
<dbReference type="EMBL" id="GG745331">
    <property type="protein sequence ID" value="KNE57310.1"/>
    <property type="molecule type" value="Genomic_DNA"/>
</dbReference>
<gene>
    <name evidence="7" type="ORF">AMAG_03035</name>
</gene>
<feature type="transmembrane region" description="Helical" evidence="6">
    <location>
        <begin position="434"/>
        <end position="453"/>
    </location>
</feature>
<dbReference type="Proteomes" id="UP000054350">
    <property type="component" value="Unassembled WGS sequence"/>
</dbReference>
<proteinExistence type="predicted"/>
<feature type="transmembrane region" description="Helical" evidence="6">
    <location>
        <begin position="59"/>
        <end position="82"/>
    </location>
</feature>
<feature type="transmembrane region" description="Helical" evidence="6">
    <location>
        <begin position="400"/>
        <end position="422"/>
    </location>
</feature>
<name>A0A0L0S4D7_ALLM3</name>
<dbReference type="GO" id="GO:0015171">
    <property type="term" value="F:amino acid transmembrane transporter activity"/>
    <property type="evidence" value="ECO:0007669"/>
    <property type="project" value="TreeGrafter"/>
</dbReference>
<feature type="transmembrane region" description="Helical" evidence="6">
    <location>
        <begin position="97"/>
        <end position="115"/>
    </location>
</feature>
<protein>
    <recommendedName>
        <fullName evidence="9">Amino acid transporter</fullName>
    </recommendedName>
</protein>
<keyword evidence="3 6" id="KW-0812">Transmembrane</keyword>
<feature type="transmembrane region" description="Helical" evidence="6">
    <location>
        <begin position="197"/>
        <end position="218"/>
    </location>
</feature>
<comment type="subcellular location">
    <subcellularLocation>
        <location evidence="1">Membrane</location>
        <topology evidence="1">Multi-pass membrane protein</topology>
    </subcellularLocation>
</comment>
<evidence type="ECO:0000313" key="8">
    <source>
        <dbReference type="Proteomes" id="UP000054350"/>
    </source>
</evidence>
<evidence type="ECO:0000256" key="4">
    <source>
        <dbReference type="ARBA" id="ARBA00022989"/>
    </source>
</evidence>
<dbReference type="VEuPathDB" id="FungiDB:AMAG_03035"/>
<dbReference type="STRING" id="578462.A0A0L0S4D7"/>
<feature type="transmembrane region" description="Helical" evidence="6">
    <location>
        <begin position="323"/>
        <end position="344"/>
    </location>
</feature>
<feature type="transmembrane region" description="Helical" evidence="6">
    <location>
        <begin position="122"/>
        <end position="143"/>
    </location>
</feature>
<feature type="transmembrane region" description="Helical" evidence="6">
    <location>
        <begin position="459"/>
        <end position="478"/>
    </location>
</feature>
<dbReference type="eggNOG" id="KOG1286">
    <property type="taxonomic scope" value="Eukaryota"/>
</dbReference>
<dbReference type="InterPro" id="IPR002293">
    <property type="entry name" value="AA/rel_permease1"/>
</dbReference>
<evidence type="ECO:0000256" key="6">
    <source>
        <dbReference type="SAM" id="Phobius"/>
    </source>
</evidence>
<accession>A0A0L0S4D7</accession>
<keyword evidence="8" id="KW-1185">Reference proteome</keyword>
<dbReference type="PIRSF" id="PIRSF006060">
    <property type="entry name" value="AA_transporter"/>
    <property type="match status" value="1"/>
</dbReference>
<reference evidence="8" key="2">
    <citation type="submission" date="2009-11" db="EMBL/GenBank/DDBJ databases">
        <title>The Genome Sequence of Allomyces macrogynus strain ATCC 38327.</title>
        <authorList>
            <consortium name="The Broad Institute Genome Sequencing Platform"/>
            <person name="Russ C."/>
            <person name="Cuomo C."/>
            <person name="Shea T."/>
            <person name="Young S.K."/>
            <person name="Zeng Q."/>
            <person name="Koehrsen M."/>
            <person name="Haas B."/>
            <person name="Borodovsky M."/>
            <person name="Guigo R."/>
            <person name="Alvarado L."/>
            <person name="Berlin A."/>
            <person name="Borenstein D."/>
            <person name="Chen Z."/>
            <person name="Engels R."/>
            <person name="Freedman E."/>
            <person name="Gellesch M."/>
            <person name="Goldberg J."/>
            <person name="Griggs A."/>
            <person name="Gujja S."/>
            <person name="Heiman D."/>
            <person name="Hepburn T."/>
            <person name="Howarth C."/>
            <person name="Jen D."/>
            <person name="Larson L."/>
            <person name="Lewis B."/>
            <person name="Mehta T."/>
            <person name="Park D."/>
            <person name="Pearson M."/>
            <person name="Roberts A."/>
            <person name="Saif S."/>
            <person name="Shenoy N."/>
            <person name="Sisk P."/>
            <person name="Stolte C."/>
            <person name="Sykes S."/>
            <person name="Walk T."/>
            <person name="White J."/>
            <person name="Yandava C."/>
            <person name="Burger G."/>
            <person name="Gray M.W."/>
            <person name="Holland P.W.H."/>
            <person name="King N."/>
            <person name="Lang F.B.F."/>
            <person name="Roger A.J."/>
            <person name="Ruiz-Trillo I."/>
            <person name="Lander E."/>
            <person name="Nusbaum C."/>
        </authorList>
    </citation>
    <scope>NUCLEOTIDE SEQUENCE [LARGE SCALE GENOMIC DNA]</scope>
    <source>
        <strain evidence="8">ATCC 38327</strain>
    </source>
</reference>
<dbReference type="OrthoDB" id="5982228at2759"/>
<evidence type="ECO:0000256" key="5">
    <source>
        <dbReference type="ARBA" id="ARBA00023136"/>
    </source>
</evidence>
<organism evidence="7 8">
    <name type="scientific">Allomyces macrogynus (strain ATCC 38327)</name>
    <name type="common">Allomyces javanicus var. macrogynus</name>
    <dbReference type="NCBI Taxonomy" id="578462"/>
    <lineage>
        <taxon>Eukaryota</taxon>
        <taxon>Fungi</taxon>
        <taxon>Fungi incertae sedis</taxon>
        <taxon>Blastocladiomycota</taxon>
        <taxon>Blastocladiomycetes</taxon>
        <taxon>Blastocladiales</taxon>
        <taxon>Blastocladiaceae</taxon>
        <taxon>Allomyces</taxon>
    </lineage>
</organism>
<keyword evidence="4 6" id="KW-1133">Transmembrane helix</keyword>
<evidence type="ECO:0008006" key="9">
    <source>
        <dbReference type="Google" id="ProtNLM"/>
    </source>
</evidence>
<feature type="transmembrane region" description="Helical" evidence="6">
    <location>
        <begin position="279"/>
        <end position="303"/>
    </location>
</feature>
<feature type="transmembrane region" description="Helical" evidence="6">
    <location>
        <begin position="238"/>
        <end position="258"/>
    </location>
</feature>
<evidence type="ECO:0000256" key="2">
    <source>
        <dbReference type="ARBA" id="ARBA00022448"/>
    </source>
</evidence>
<feature type="transmembrane region" description="Helical" evidence="6">
    <location>
        <begin position="171"/>
        <end position="190"/>
    </location>
</feature>
<evidence type="ECO:0000256" key="1">
    <source>
        <dbReference type="ARBA" id="ARBA00004141"/>
    </source>
</evidence>
<evidence type="ECO:0000256" key="3">
    <source>
        <dbReference type="ARBA" id="ARBA00022692"/>
    </source>
</evidence>
<feature type="transmembrane region" description="Helical" evidence="6">
    <location>
        <begin position="375"/>
        <end position="394"/>
    </location>
</feature>
<sequence length="514" mass="54129">MSSFVKDLFLTKSFAVLRQDANASAMRRTLTAKDVILIGVGDIIGAGIFVITGKAAALYAGPAIVLSFVISGIACVFAGLAYSEMAALGTLPISGSAYTYTYATMGEVLAFIIGWDLCLEYLAGAASVAVGWSAYLISFAKYLGADIPNKLVSAPVAYHSDKGFFVDESCGVINLPAFLIVLALTVVLCVGIKQSAWVNHMFVGIKLVVILMFLFATFGSINPDNWSPFIPEPHNGHSYGFSGVLRASTLVFFAYIGFDAVSTCAQEVKRPARDMPIGILGSLGVCTVLYILVSLNLTGIAHYETLNSAAPLADAVKNLGMGWLKIAVSVGGISGLTSVMLVSLMAQARVFSAMAADGLLPASLGKIHPRFGTPLVPTIISGVTCAFASAFLPLDVLGDMTSAGTLFAFTLVSISVGVLRFTQPELERPFKVPGGPILVPFLGAACAITLIVTTGWSTVLRLVIWMAVGLVVYGGYGYRHSRLRNGRGIPLDDKSGVELSQTALVEEKGHEHAS</sequence>
<keyword evidence="2" id="KW-0813">Transport</keyword>
<dbReference type="Pfam" id="PF13520">
    <property type="entry name" value="AA_permease_2"/>
    <property type="match status" value="1"/>
</dbReference>
<dbReference type="PANTHER" id="PTHR43243">
    <property type="entry name" value="INNER MEMBRANE TRANSPORTER YGJI-RELATED"/>
    <property type="match status" value="1"/>
</dbReference>
<feature type="transmembrane region" description="Helical" evidence="6">
    <location>
        <begin position="35"/>
        <end position="52"/>
    </location>
</feature>
<evidence type="ECO:0000313" key="7">
    <source>
        <dbReference type="EMBL" id="KNE57310.1"/>
    </source>
</evidence>
<keyword evidence="5 6" id="KW-0472">Membrane</keyword>